<dbReference type="GO" id="GO:0016301">
    <property type="term" value="F:kinase activity"/>
    <property type="evidence" value="ECO:0007669"/>
    <property type="project" value="UniProtKB-KW"/>
</dbReference>
<dbReference type="Proteomes" id="UP001555786">
    <property type="component" value="Unassembled WGS sequence"/>
</dbReference>
<gene>
    <name evidence="1" type="ORF">ABXS05_21570</name>
    <name evidence="2" type="ORF">ACETRX_30465</name>
</gene>
<dbReference type="EMBL" id="JBFNQD010000008">
    <property type="protein sequence ID" value="MEW9308159.1"/>
    <property type="molecule type" value="Genomic_DNA"/>
</dbReference>
<dbReference type="RefSeq" id="WP_311932986.1">
    <property type="nucleotide sequence ID" value="NZ_JAVSCS010000003.1"/>
</dbReference>
<protein>
    <submittedName>
        <fullName evidence="1">Histidine kinase</fullName>
    </submittedName>
</protein>
<sequence>MPSLFRFLVILLLLGLAGFGLVYALGTFVKPATRPMSQDIPLRNLEPPKEPAKP</sequence>
<organism evidence="1 3">
    <name type="scientific">Labrys neptuniae</name>
    <dbReference type="NCBI Taxonomy" id="376174"/>
    <lineage>
        <taxon>Bacteria</taxon>
        <taxon>Pseudomonadati</taxon>
        <taxon>Pseudomonadota</taxon>
        <taxon>Alphaproteobacteria</taxon>
        <taxon>Hyphomicrobiales</taxon>
        <taxon>Xanthobacteraceae</taxon>
        <taxon>Labrys</taxon>
    </lineage>
</organism>
<accession>A0ABV3PR98</accession>
<keyword evidence="1" id="KW-0418">Kinase</keyword>
<name>A0ABV3PR98_9HYPH</name>
<evidence type="ECO:0000313" key="2">
    <source>
        <dbReference type="EMBL" id="MFC2253990.1"/>
    </source>
</evidence>
<reference evidence="1 3" key="1">
    <citation type="submission" date="2024-07" db="EMBL/GenBank/DDBJ databases">
        <title>Description of Labrys sedimenti sp. nov., isolated from a diclofenac-degrading enrichment culture.</title>
        <authorList>
            <person name="Tancsics A."/>
            <person name="Csepanyi A."/>
        </authorList>
    </citation>
    <scope>NUCLEOTIDE SEQUENCE [LARGE SCALE GENOMIC DNA]</scope>
    <source>
        <strain evidence="1 3">LMG 23578</strain>
    </source>
</reference>
<dbReference type="EMBL" id="JBHGPK010000025">
    <property type="protein sequence ID" value="MFC2253990.1"/>
    <property type="molecule type" value="Genomic_DNA"/>
</dbReference>
<evidence type="ECO:0000313" key="4">
    <source>
        <dbReference type="Proteomes" id="UP001595190"/>
    </source>
</evidence>
<dbReference type="Proteomes" id="UP001595190">
    <property type="component" value="Unassembled WGS sequence"/>
</dbReference>
<comment type="caution">
    <text evidence="1">The sequence shown here is derived from an EMBL/GenBank/DDBJ whole genome shotgun (WGS) entry which is preliminary data.</text>
</comment>
<reference evidence="2 4" key="2">
    <citation type="submission" date="2024-09" db="EMBL/GenBank/DDBJ databases">
        <title>Description of Labrys sedimenti sp. nov., isolated from a diclofenac-degrading enrichment culture, and genome-based reclassification of Labrys portucalensis as a later heterotypic synonym of Labrys neptuniae.</title>
        <authorList>
            <person name="Tancsics A."/>
            <person name="Csepanyi A."/>
        </authorList>
    </citation>
    <scope>NUCLEOTIDE SEQUENCE [LARGE SCALE GENOMIC DNA]</scope>
    <source>
        <strain evidence="2 4">LMG 23412</strain>
    </source>
</reference>
<evidence type="ECO:0000313" key="1">
    <source>
        <dbReference type="EMBL" id="MEW9308159.1"/>
    </source>
</evidence>
<keyword evidence="1" id="KW-0808">Transferase</keyword>
<evidence type="ECO:0000313" key="3">
    <source>
        <dbReference type="Proteomes" id="UP001555786"/>
    </source>
</evidence>
<proteinExistence type="predicted"/>
<keyword evidence="3" id="KW-1185">Reference proteome</keyword>